<sequence>MAQTKPPLSQEAGVLFCAVAADNPGMRTLRLCTYNIHKGFSQFGRRMVIHDLRERLRMLNPDIALLQEVQGLHLGHADRHLDWPEEPQHEFLAQSRWHAAYGGNASYEHGHHGNAILSQLRIHHAENHDVTLHKLECRGLLHCELDDGEGEAIHSICVHLSLTDQQRRRQLERLVALVQKSVPPDAPLIIAGDFNDWNNRTDERLTGQLGVFEAFSQHTGHPARSFPSKLPVLRLDRIYLRGFRVLDTAVHWGHPWSRISDHAALTATVTRLA</sequence>
<keyword evidence="5" id="KW-0227">DNA damage</keyword>
<keyword evidence="7" id="KW-0460">Magnesium</keyword>
<dbReference type="InterPro" id="IPR051547">
    <property type="entry name" value="TDP2-like"/>
</dbReference>
<comment type="cofactor">
    <cofactor evidence="1">
        <name>Mn(2+)</name>
        <dbReference type="ChEBI" id="CHEBI:29035"/>
    </cofactor>
</comment>
<dbReference type="GO" id="GO:0004519">
    <property type="term" value="F:endonuclease activity"/>
    <property type="evidence" value="ECO:0007669"/>
    <property type="project" value="UniProtKB-KW"/>
</dbReference>
<dbReference type="Proteomes" id="UP001500547">
    <property type="component" value="Unassembled WGS sequence"/>
</dbReference>
<gene>
    <name evidence="10" type="ORF">GCM10025770_15000</name>
</gene>
<keyword evidence="6" id="KW-0378">Hydrolase</keyword>
<dbReference type="Pfam" id="PF03372">
    <property type="entry name" value="Exo_endo_phos"/>
    <property type="match status" value="1"/>
</dbReference>
<evidence type="ECO:0000256" key="3">
    <source>
        <dbReference type="ARBA" id="ARBA00022722"/>
    </source>
</evidence>
<dbReference type="EMBL" id="BAABLD010000007">
    <property type="protein sequence ID" value="GAA5163207.1"/>
    <property type="molecule type" value="Genomic_DNA"/>
</dbReference>
<dbReference type="Gene3D" id="3.60.10.10">
    <property type="entry name" value="Endonuclease/exonuclease/phosphatase"/>
    <property type="match status" value="1"/>
</dbReference>
<keyword evidence="10" id="KW-0255">Endonuclease</keyword>
<evidence type="ECO:0000256" key="2">
    <source>
        <dbReference type="ARBA" id="ARBA00001946"/>
    </source>
</evidence>
<keyword evidence="3" id="KW-0540">Nuclease</keyword>
<evidence type="ECO:0000256" key="4">
    <source>
        <dbReference type="ARBA" id="ARBA00022723"/>
    </source>
</evidence>
<protein>
    <submittedName>
        <fullName evidence="10">Endonuclease/exonuclease/phosphatase family protein</fullName>
    </submittedName>
</protein>
<evidence type="ECO:0000256" key="8">
    <source>
        <dbReference type="ARBA" id="ARBA00023204"/>
    </source>
</evidence>
<evidence type="ECO:0000313" key="11">
    <source>
        <dbReference type="Proteomes" id="UP001500547"/>
    </source>
</evidence>
<dbReference type="SUPFAM" id="SSF56219">
    <property type="entry name" value="DNase I-like"/>
    <property type="match status" value="1"/>
</dbReference>
<evidence type="ECO:0000256" key="5">
    <source>
        <dbReference type="ARBA" id="ARBA00022763"/>
    </source>
</evidence>
<reference evidence="11" key="1">
    <citation type="journal article" date="2019" name="Int. J. Syst. Evol. Microbiol.">
        <title>The Global Catalogue of Microorganisms (GCM) 10K type strain sequencing project: providing services to taxonomists for standard genome sequencing and annotation.</title>
        <authorList>
            <consortium name="The Broad Institute Genomics Platform"/>
            <consortium name="The Broad Institute Genome Sequencing Center for Infectious Disease"/>
            <person name="Wu L."/>
            <person name="Ma J."/>
        </authorList>
    </citation>
    <scope>NUCLEOTIDE SEQUENCE [LARGE SCALE GENOMIC DNA]</scope>
    <source>
        <strain evidence="11">JCM 18715</strain>
    </source>
</reference>
<evidence type="ECO:0000259" key="9">
    <source>
        <dbReference type="Pfam" id="PF03372"/>
    </source>
</evidence>
<evidence type="ECO:0000256" key="1">
    <source>
        <dbReference type="ARBA" id="ARBA00001936"/>
    </source>
</evidence>
<keyword evidence="8" id="KW-0234">DNA repair</keyword>
<dbReference type="InterPro" id="IPR005135">
    <property type="entry name" value="Endo/exonuclease/phosphatase"/>
</dbReference>
<comment type="cofactor">
    <cofactor evidence="2">
        <name>Mg(2+)</name>
        <dbReference type="ChEBI" id="CHEBI:18420"/>
    </cofactor>
</comment>
<comment type="caution">
    <text evidence="10">The sequence shown here is derived from an EMBL/GenBank/DDBJ whole genome shotgun (WGS) entry which is preliminary data.</text>
</comment>
<dbReference type="PANTHER" id="PTHR15822">
    <property type="entry name" value="TRAF AND TNF RECEPTOR-ASSOCIATED PROTEIN"/>
    <property type="match status" value="1"/>
</dbReference>
<feature type="domain" description="Endonuclease/exonuclease/phosphatase" evidence="9">
    <location>
        <begin position="32"/>
        <end position="262"/>
    </location>
</feature>
<keyword evidence="11" id="KW-1185">Reference proteome</keyword>
<name>A0ABP9QJY6_9RHOO</name>
<proteinExistence type="predicted"/>
<organism evidence="10 11">
    <name type="scientific">Viridibacterium curvum</name>
    <dbReference type="NCBI Taxonomy" id="1101404"/>
    <lineage>
        <taxon>Bacteria</taxon>
        <taxon>Pseudomonadati</taxon>
        <taxon>Pseudomonadota</taxon>
        <taxon>Betaproteobacteria</taxon>
        <taxon>Rhodocyclales</taxon>
        <taxon>Rhodocyclaceae</taxon>
        <taxon>Viridibacterium</taxon>
    </lineage>
</organism>
<keyword evidence="4" id="KW-0479">Metal-binding</keyword>
<accession>A0ABP9QJY6</accession>
<dbReference type="InterPro" id="IPR036691">
    <property type="entry name" value="Endo/exonu/phosph_ase_sf"/>
</dbReference>
<dbReference type="PANTHER" id="PTHR15822:SF4">
    <property type="entry name" value="TYROSYL-DNA PHOSPHODIESTERASE 2"/>
    <property type="match status" value="1"/>
</dbReference>
<evidence type="ECO:0000256" key="6">
    <source>
        <dbReference type="ARBA" id="ARBA00022801"/>
    </source>
</evidence>
<evidence type="ECO:0000313" key="10">
    <source>
        <dbReference type="EMBL" id="GAA5163207.1"/>
    </source>
</evidence>
<evidence type="ECO:0000256" key="7">
    <source>
        <dbReference type="ARBA" id="ARBA00022842"/>
    </source>
</evidence>